<proteinExistence type="predicted"/>
<feature type="region of interest" description="Disordered" evidence="1">
    <location>
        <begin position="430"/>
        <end position="535"/>
    </location>
</feature>
<feature type="compositionally biased region" description="Basic and acidic residues" evidence="1">
    <location>
        <begin position="494"/>
        <end position="503"/>
    </location>
</feature>
<feature type="compositionally biased region" description="Polar residues" evidence="1">
    <location>
        <begin position="448"/>
        <end position="476"/>
    </location>
</feature>
<protein>
    <submittedName>
        <fullName evidence="2">Uncharacterized protein</fullName>
    </submittedName>
</protein>
<reference evidence="2" key="1">
    <citation type="submission" date="2021-02" db="EMBL/GenBank/DDBJ databases">
        <title>Psilocybe cubensis genome.</title>
        <authorList>
            <person name="Mckernan K.J."/>
            <person name="Crawford S."/>
            <person name="Trippe A."/>
            <person name="Kane L.T."/>
            <person name="Mclaughlin S."/>
        </authorList>
    </citation>
    <scope>NUCLEOTIDE SEQUENCE [LARGE SCALE GENOMIC DNA]</scope>
    <source>
        <strain evidence="2">MGC-MH-2018</strain>
    </source>
</reference>
<comment type="caution">
    <text evidence="2">The sequence shown here is derived from an EMBL/GenBank/DDBJ whole genome shotgun (WGS) entry which is preliminary data.</text>
</comment>
<feature type="region of interest" description="Disordered" evidence="1">
    <location>
        <begin position="406"/>
        <end position="425"/>
    </location>
</feature>
<feature type="compositionally biased region" description="Basic and acidic residues" evidence="1">
    <location>
        <begin position="477"/>
        <end position="486"/>
    </location>
</feature>
<evidence type="ECO:0000256" key="1">
    <source>
        <dbReference type="SAM" id="MobiDB-lite"/>
    </source>
</evidence>
<feature type="region of interest" description="Disordered" evidence="1">
    <location>
        <begin position="241"/>
        <end position="267"/>
    </location>
</feature>
<feature type="compositionally biased region" description="Polar residues" evidence="1">
    <location>
        <begin position="241"/>
        <end position="264"/>
    </location>
</feature>
<feature type="compositionally biased region" description="Polar residues" evidence="1">
    <location>
        <begin position="49"/>
        <end position="58"/>
    </location>
</feature>
<sequence length="706" mass="79644">MAPLFSFLKNSKTNDRGNHETIPLQSHTFQDMGSIGSKRKLKKPGPNRAATNISNINPVENLGLDTSPLAPKISSHHGDPETRSTRRMQQDLLQRSTFPPPYTPSHVQDEPSNHPQMANSIISGHFFSEGSRYPQFTPSQARSFTVPSVRRTSFPDVQTYDEQIEDESWVNNQTQSSHNLAAQMRDTRISGAPTGATIGQDDTFYNHEPSGEQPVHTWRDETEGGPFGVAMIDENAVRRQNSHYSNHPQQINGTSSRRQASVYSHGSEEFPDIVTRRLRSQQSNQPIASNDFVASRPGSIGSNRSKRVQDNITSRHGSHRSNRPQDLERFTANRQASLRSNHLQDAPEKATSRNGSHRSNQPQHTDGFIPSRHGSIHSNGHQENEKIVTERLGSQRSNSPREIYEIIPSENGSLRSSRSQIDEPGVVLRRLGSQGDDQPQEMHETIHSRQGSLRSNRPQETNTMFTRLGTQQSLQPEETHDTDSRRNISLRSSRPQELDDVANRRFGSRRSRRAQTMDESTGRRRGSQRSNLPPQSVQAIIASRQRSHWAQPPETIEPDVFERDYGTESEYEPEIYNYIVPAGLNVVFQDEDGNVITRVGRKGIPYEANRPVRSAPIIVHDEFGRELYRTKNLSSPPKVRPDLFNSHVKNRPAWEGYSFGSGGRIGTHDSGQNHPPPWIPTSLQSMTPWRPTKTIMVDEKGNQMVL</sequence>
<accession>A0A8H7Y0Z0</accession>
<dbReference type="EMBL" id="JAFIQS010000005">
    <property type="protein sequence ID" value="KAG5169516.1"/>
    <property type="molecule type" value="Genomic_DNA"/>
</dbReference>
<feature type="compositionally biased region" description="Polar residues" evidence="1">
    <location>
        <begin position="352"/>
        <end position="364"/>
    </location>
</feature>
<feature type="compositionally biased region" description="Polar residues" evidence="1">
    <location>
        <begin position="332"/>
        <end position="343"/>
    </location>
</feature>
<organism evidence="2">
    <name type="scientific">Psilocybe cubensis</name>
    <name type="common">Psychedelic mushroom</name>
    <name type="synonym">Stropharia cubensis</name>
    <dbReference type="NCBI Taxonomy" id="181762"/>
    <lineage>
        <taxon>Eukaryota</taxon>
        <taxon>Fungi</taxon>
        <taxon>Dikarya</taxon>
        <taxon>Basidiomycota</taxon>
        <taxon>Agaricomycotina</taxon>
        <taxon>Agaricomycetes</taxon>
        <taxon>Agaricomycetidae</taxon>
        <taxon>Agaricales</taxon>
        <taxon>Agaricineae</taxon>
        <taxon>Strophariaceae</taxon>
        <taxon>Psilocybe</taxon>
    </lineage>
</organism>
<feature type="region of interest" description="Disordered" evidence="1">
    <location>
        <begin position="280"/>
        <end position="383"/>
    </location>
</feature>
<gene>
    <name evidence="2" type="ORF">JR316_006072</name>
</gene>
<feature type="region of interest" description="Disordered" evidence="1">
    <location>
        <begin position="1"/>
        <end position="87"/>
    </location>
</feature>
<dbReference type="AlphaFoldDB" id="A0A8H7Y0Z0"/>
<name>A0A8H7Y0Z0_PSICU</name>
<evidence type="ECO:0000313" key="2">
    <source>
        <dbReference type="EMBL" id="KAG5169516.1"/>
    </source>
</evidence>
<feature type="compositionally biased region" description="Polar residues" evidence="1">
    <location>
        <begin position="410"/>
        <end position="419"/>
    </location>
</feature>